<sequence length="669" mass="74202">TFKEIMVVRQRNNTVNNDVEQRSPGKLTNEIQVQSDDKLSSAMSDHPTTGDGTCTPKRAYSLNRSLDRTTTPLCQNQYVSYPIDPSRLLCEIRPYRDTVHRGPPKALSEHSYHVIQKNHGGLDTAPPISPTSEKIHRAPSKNNLKSKIFYGIDYYLAARKKEVCRWKDGSGKCGLEFRCRPEHFGDGMGRPERSKLIRAEVLILWSARACNFELIQPEPSVLNGQMPGPIGVTIFRNFELAAITVRQSGATFDLVEGTEVDYENSECVDATSLARWSPRGPERACIETLQGSGTRDLGTRDLIGRRLIITHITSKVHIAQTALPLSHTTCTVCCEHILLHVAYNLLSHVQTHKLSTHHHECPTSECRVHPVFVFQCTNSGRRTGKPVESGFRSAEMTRGDVQSSVKWSGSTSTKSKPTKIQPTTPAPCPNPTVLAPLNAHRPTRTTPKKNIPLKSPRPEKQSRKILIQLGDLPTSVTMSKYVDHSATGNTRSIIGQTHSMASKFIVGQRSGTYDGSLSKTLYYTTTGLWTGESRTPVPDAQSTTNMCLNLAHNCGDARVAVRTSQELDVHSRQQNIPRNFHSLGQLIPSKIPTAYRGPIFGELVLADSTDYDVSVILRPNVTAYSPGIMDTFHCPSTANYFTTEANIISAPITDTENVTEWAFNIHIRE</sequence>
<accession>G7YV30</accession>
<feature type="compositionally biased region" description="Low complexity" evidence="1">
    <location>
        <begin position="403"/>
        <end position="423"/>
    </location>
</feature>
<feature type="compositionally biased region" description="Polar residues" evidence="1">
    <location>
        <begin position="41"/>
        <end position="52"/>
    </location>
</feature>
<organism evidence="2 3">
    <name type="scientific">Clonorchis sinensis</name>
    <name type="common">Chinese liver fluke</name>
    <dbReference type="NCBI Taxonomy" id="79923"/>
    <lineage>
        <taxon>Eukaryota</taxon>
        <taxon>Metazoa</taxon>
        <taxon>Spiralia</taxon>
        <taxon>Lophotrochozoa</taxon>
        <taxon>Platyhelminthes</taxon>
        <taxon>Trematoda</taxon>
        <taxon>Digenea</taxon>
        <taxon>Opisthorchiida</taxon>
        <taxon>Opisthorchiata</taxon>
        <taxon>Opisthorchiidae</taxon>
        <taxon>Clonorchis</taxon>
    </lineage>
</organism>
<keyword evidence="3" id="KW-1185">Reference proteome</keyword>
<dbReference type="AlphaFoldDB" id="G7YV30"/>
<proteinExistence type="predicted"/>
<feature type="region of interest" description="Disordered" evidence="1">
    <location>
        <begin position="384"/>
        <end position="460"/>
    </location>
</feature>
<reference evidence="2" key="1">
    <citation type="journal article" date="2011" name="Genome Biol.">
        <title>The draft genome of the carcinogenic human liver fluke Clonorchis sinensis.</title>
        <authorList>
            <person name="Wang X."/>
            <person name="Chen W."/>
            <person name="Huang Y."/>
            <person name="Sun J."/>
            <person name="Men J."/>
            <person name="Liu H."/>
            <person name="Luo F."/>
            <person name="Guo L."/>
            <person name="Lv X."/>
            <person name="Deng C."/>
            <person name="Zhou C."/>
            <person name="Fan Y."/>
            <person name="Li X."/>
            <person name="Huang L."/>
            <person name="Hu Y."/>
            <person name="Liang C."/>
            <person name="Hu X."/>
            <person name="Xu J."/>
            <person name="Yu X."/>
        </authorList>
    </citation>
    <scope>NUCLEOTIDE SEQUENCE [LARGE SCALE GENOMIC DNA]</scope>
    <source>
        <strain evidence="2">Henan</strain>
    </source>
</reference>
<feature type="region of interest" description="Disordered" evidence="1">
    <location>
        <begin position="37"/>
        <end position="57"/>
    </location>
</feature>
<evidence type="ECO:0000313" key="3">
    <source>
        <dbReference type="Proteomes" id="UP000008909"/>
    </source>
</evidence>
<evidence type="ECO:0000256" key="1">
    <source>
        <dbReference type="SAM" id="MobiDB-lite"/>
    </source>
</evidence>
<dbReference type="EMBL" id="DF144389">
    <property type="protein sequence ID" value="GAA56810.1"/>
    <property type="molecule type" value="Genomic_DNA"/>
</dbReference>
<dbReference type="Proteomes" id="UP000008909">
    <property type="component" value="Unassembled WGS sequence"/>
</dbReference>
<protein>
    <submittedName>
        <fullName evidence="2">Uncharacterized protein</fullName>
    </submittedName>
</protein>
<name>G7YV30_CLOSI</name>
<evidence type="ECO:0000313" key="2">
    <source>
        <dbReference type="EMBL" id="GAA56810.1"/>
    </source>
</evidence>
<reference key="2">
    <citation type="submission" date="2011-10" db="EMBL/GenBank/DDBJ databases">
        <title>The genome and transcriptome sequence of Clonorchis sinensis provide insights into the carcinogenic liver fluke.</title>
        <authorList>
            <person name="Wang X."/>
            <person name="Huang Y."/>
            <person name="Chen W."/>
            <person name="Liu H."/>
            <person name="Guo L."/>
            <person name="Chen Y."/>
            <person name="Luo F."/>
            <person name="Zhou W."/>
            <person name="Sun J."/>
            <person name="Mao Q."/>
            <person name="Liang P."/>
            <person name="Zhou C."/>
            <person name="Tian Y."/>
            <person name="Men J."/>
            <person name="Lv X."/>
            <person name="Huang L."/>
            <person name="Zhou J."/>
            <person name="Hu Y."/>
            <person name="Li R."/>
            <person name="Zhang F."/>
            <person name="Lei H."/>
            <person name="Li X."/>
            <person name="Hu X."/>
            <person name="Liang C."/>
            <person name="Xu J."/>
            <person name="Wu Z."/>
            <person name="Yu X."/>
        </authorList>
    </citation>
    <scope>NUCLEOTIDE SEQUENCE</scope>
    <source>
        <strain>Henan</strain>
    </source>
</reference>
<feature type="non-terminal residue" evidence="2">
    <location>
        <position position="1"/>
    </location>
</feature>
<gene>
    <name evidence="2" type="ORF">CLF_111563</name>
</gene>